<dbReference type="Proteomes" id="UP000001542">
    <property type="component" value="Unassembled WGS sequence"/>
</dbReference>
<organism evidence="9 10">
    <name type="scientific">Trichomonas vaginalis (strain ATCC PRA-98 / G3)</name>
    <dbReference type="NCBI Taxonomy" id="412133"/>
    <lineage>
        <taxon>Eukaryota</taxon>
        <taxon>Metamonada</taxon>
        <taxon>Parabasalia</taxon>
        <taxon>Trichomonadida</taxon>
        <taxon>Trichomonadidae</taxon>
        <taxon>Trichomonas</taxon>
    </lineage>
</organism>
<dbReference type="InterPro" id="IPR007000">
    <property type="entry name" value="PLipase_B-like"/>
</dbReference>
<dbReference type="KEGG" id="tva:4753482"/>
<dbReference type="Pfam" id="PF04916">
    <property type="entry name" value="Phospholip_B"/>
    <property type="match status" value="1"/>
</dbReference>
<accession>A2FH82</accession>
<comment type="similarity">
    <text evidence="1 7">Belongs to the phospholipase B-like family.</text>
</comment>
<comment type="function">
    <text evidence="7">Putative phospholipase.</text>
</comment>
<evidence type="ECO:0000256" key="3">
    <source>
        <dbReference type="ARBA" id="ARBA00022801"/>
    </source>
</evidence>
<keyword evidence="8" id="KW-0472">Membrane</keyword>
<evidence type="ECO:0000313" key="9">
    <source>
        <dbReference type="EMBL" id="EAX95720.1"/>
    </source>
</evidence>
<evidence type="ECO:0000256" key="7">
    <source>
        <dbReference type="RuleBase" id="RU364138"/>
    </source>
</evidence>
<evidence type="ECO:0000256" key="5">
    <source>
        <dbReference type="ARBA" id="ARBA00023098"/>
    </source>
</evidence>
<evidence type="ECO:0000313" key="10">
    <source>
        <dbReference type="Proteomes" id="UP000001542"/>
    </source>
</evidence>
<sequence length="622" mass="72105">MFLFIQQIACAEKYREASCYIDNNGNPSIQFDKIDKNAVAWANFNDSIHEAGWYKLHLHGREGAPDADIMKCAGYIEGALSYNSIFNHYALIREIKGYPSGVRTYPPQVKEYMSNNLQYVRESVDAYPESVYWQEIGLIMNQFDGLVAGYKYACDLDHNETAQMDEFDHWFFQSAGDMFDIAHLFPDDVAPAREFINEHCSGLIRLTDDYRDVYFSHDAWSDYRELHGQLKEYDLPIKAFKAHKLVMSTRIGKLASYDDFYMADTGLFVLETTLNNYNDDLYKVCTPKSLFTWIRAVHATWTSTSGKEWTETFIKHNSGTYNNQYVVVDSKKLTRFQKPDKDLIWIIEQFPGVYRSSDVTDYLVEHGYFPSVNCPYHEDLYNLAGYPELVASLGIYGDYRSNYKSPRYLIMQRDVWRIKTFEDFKKFMRYNQWKRDNYSQGDPAQQIASRYDLRPAEGTPYGDRNNFGDLDTKVLRLTEAVTNMRMHALASPPCDAEFNPPWEFGQKDFKVNYYGLPTRWNFTWVDFQAEGYDICAAGNKNMSKCLEINEMCGYCQYSEVCTAGDKTGPWFGVKCEDGWKLNEPLQPWAKAVIIPTSLIIFAASFAILAIHFINKKKTLLPK</sequence>
<keyword evidence="3 7" id="KW-0378">Hydrolase</keyword>
<reference evidence="9" key="2">
    <citation type="journal article" date="2007" name="Science">
        <title>Draft genome sequence of the sexually transmitted pathogen Trichomonas vaginalis.</title>
        <authorList>
            <person name="Carlton J.M."/>
            <person name="Hirt R.P."/>
            <person name="Silva J.C."/>
            <person name="Delcher A.L."/>
            <person name="Schatz M."/>
            <person name="Zhao Q."/>
            <person name="Wortman J.R."/>
            <person name="Bidwell S.L."/>
            <person name="Alsmark U.C.M."/>
            <person name="Besteiro S."/>
            <person name="Sicheritz-Ponten T."/>
            <person name="Noel C.J."/>
            <person name="Dacks J.B."/>
            <person name="Foster P.G."/>
            <person name="Simillion C."/>
            <person name="Van de Peer Y."/>
            <person name="Miranda-Saavedra D."/>
            <person name="Barton G.J."/>
            <person name="Westrop G.D."/>
            <person name="Mueller S."/>
            <person name="Dessi D."/>
            <person name="Fiori P.L."/>
            <person name="Ren Q."/>
            <person name="Paulsen I."/>
            <person name="Zhang H."/>
            <person name="Bastida-Corcuera F.D."/>
            <person name="Simoes-Barbosa A."/>
            <person name="Brown M.T."/>
            <person name="Hayes R.D."/>
            <person name="Mukherjee M."/>
            <person name="Okumura C.Y."/>
            <person name="Schneider R."/>
            <person name="Smith A.J."/>
            <person name="Vanacova S."/>
            <person name="Villalvazo M."/>
            <person name="Haas B.J."/>
            <person name="Pertea M."/>
            <person name="Feldblyum T.V."/>
            <person name="Utterback T.R."/>
            <person name="Shu C.L."/>
            <person name="Osoegawa K."/>
            <person name="de Jong P.J."/>
            <person name="Hrdy I."/>
            <person name="Horvathova L."/>
            <person name="Zubacova Z."/>
            <person name="Dolezal P."/>
            <person name="Malik S.B."/>
            <person name="Logsdon J.M. Jr."/>
            <person name="Henze K."/>
            <person name="Gupta A."/>
            <person name="Wang C.C."/>
            <person name="Dunne R.L."/>
            <person name="Upcroft J.A."/>
            <person name="Upcroft P."/>
            <person name="White O."/>
            <person name="Salzberg S.L."/>
            <person name="Tang P."/>
            <person name="Chiu C.-H."/>
            <person name="Lee Y.-S."/>
            <person name="Embley T.M."/>
            <person name="Coombs G.H."/>
            <person name="Mottram J.C."/>
            <person name="Tachezy J."/>
            <person name="Fraser-Liggett C.M."/>
            <person name="Johnson P.J."/>
        </authorList>
    </citation>
    <scope>NUCLEOTIDE SEQUENCE [LARGE SCALE GENOMIC DNA]</scope>
    <source>
        <strain evidence="9">G3</strain>
    </source>
</reference>
<dbReference type="AlphaFoldDB" id="A2FH82"/>
<dbReference type="SMR" id="A2FH82"/>
<dbReference type="InParanoid" id="A2FH82"/>
<evidence type="ECO:0000256" key="6">
    <source>
        <dbReference type="ARBA" id="ARBA00023180"/>
    </source>
</evidence>
<keyword evidence="8" id="KW-0812">Transmembrane</keyword>
<dbReference type="STRING" id="5722.A2FH82"/>
<keyword evidence="8" id="KW-1133">Transmembrane helix</keyword>
<dbReference type="OMA" id="ISQVTMS"/>
<keyword evidence="2" id="KW-0732">Signal</keyword>
<dbReference type="GO" id="GO:0009395">
    <property type="term" value="P:phospholipid catabolic process"/>
    <property type="evidence" value="ECO:0000318"/>
    <property type="project" value="GO_Central"/>
</dbReference>
<dbReference type="EC" id="3.1.1.-" evidence="7"/>
<keyword evidence="10" id="KW-1185">Reference proteome</keyword>
<dbReference type="PANTHER" id="PTHR12370:SF3">
    <property type="entry name" value="PHOSPHOLIPASE B-LIKE 2-RELATED"/>
    <property type="match status" value="1"/>
</dbReference>
<protein>
    <recommendedName>
        <fullName evidence="7">Phospholipase B-like</fullName>
        <ecNumber evidence="7">3.1.1.-</ecNumber>
    </recommendedName>
</protein>
<dbReference type="Gene3D" id="3.60.60.30">
    <property type="match status" value="1"/>
</dbReference>
<dbReference type="OrthoDB" id="419508at2759"/>
<dbReference type="RefSeq" id="XP_001308650.1">
    <property type="nucleotide sequence ID" value="XM_001308649.1"/>
</dbReference>
<dbReference type="VEuPathDB" id="TrichDB:TVAGG3_0181510"/>
<evidence type="ECO:0000256" key="8">
    <source>
        <dbReference type="SAM" id="Phobius"/>
    </source>
</evidence>
<keyword evidence="6" id="KW-0325">Glycoprotein</keyword>
<dbReference type="VEuPathDB" id="TrichDB:TVAG_123110"/>
<evidence type="ECO:0000256" key="2">
    <source>
        <dbReference type="ARBA" id="ARBA00022729"/>
    </source>
</evidence>
<name>A2FH82_TRIV3</name>
<dbReference type="GO" id="GO:0004620">
    <property type="term" value="F:phospholipase activity"/>
    <property type="evidence" value="ECO:0000318"/>
    <property type="project" value="GO_Central"/>
</dbReference>
<evidence type="ECO:0000256" key="4">
    <source>
        <dbReference type="ARBA" id="ARBA00022963"/>
    </source>
</evidence>
<keyword evidence="4 7" id="KW-0442">Lipid degradation</keyword>
<dbReference type="eggNOG" id="KOG3774">
    <property type="taxonomic scope" value="Eukaryota"/>
</dbReference>
<dbReference type="EMBL" id="DS113791">
    <property type="protein sequence ID" value="EAX95720.1"/>
    <property type="molecule type" value="Genomic_DNA"/>
</dbReference>
<reference evidence="9" key="1">
    <citation type="submission" date="2006-10" db="EMBL/GenBank/DDBJ databases">
        <authorList>
            <person name="Amadeo P."/>
            <person name="Zhao Q."/>
            <person name="Wortman J."/>
            <person name="Fraser-Liggett C."/>
            <person name="Carlton J."/>
        </authorList>
    </citation>
    <scope>NUCLEOTIDE SEQUENCE</scope>
    <source>
        <strain evidence="9">G3</strain>
    </source>
</reference>
<dbReference type="PANTHER" id="PTHR12370">
    <property type="entry name" value="PHOSPHOLIPASE B-RELATED"/>
    <property type="match status" value="1"/>
</dbReference>
<gene>
    <name evidence="9" type="ORF">TVAG_123110</name>
</gene>
<keyword evidence="5 7" id="KW-0443">Lipid metabolism</keyword>
<proteinExistence type="inferred from homology"/>
<dbReference type="GO" id="GO:0005576">
    <property type="term" value="C:extracellular region"/>
    <property type="evidence" value="ECO:0000318"/>
    <property type="project" value="GO_Central"/>
</dbReference>
<evidence type="ECO:0000256" key="1">
    <source>
        <dbReference type="ARBA" id="ARBA00007835"/>
    </source>
</evidence>
<feature type="transmembrane region" description="Helical" evidence="8">
    <location>
        <begin position="592"/>
        <end position="613"/>
    </location>
</feature>